<proteinExistence type="predicted"/>
<dbReference type="EMBL" id="CATOUU010000279">
    <property type="protein sequence ID" value="CAI9923313.1"/>
    <property type="molecule type" value="Genomic_DNA"/>
</dbReference>
<dbReference type="AlphaFoldDB" id="A0AA86NQ98"/>
<gene>
    <name evidence="2" type="ORF">HINF_LOCUS10958</name>
    <name evidence="3" type="ORF">HINF_LOCUS6225</name>
</gene>
<feature type="compositionally biased region" description="Polar residues" evidence="1">
    <location>
        <begin position="564"/>
        <end position="575"/>
    </location>
</feature>
<evidence type="ECO:0000256" key="1">
    <source>
        <dbReference type="SAM" id="MobiDB-lite"/>
    </source>
</evidence>
<name>A0AA86NQ98_9EUKA</name>
<dbReference type="EMBL" id="CAXDID020000012">
    <property type="protein sequence ID" value="CAL5980543.1"/>
    <property type="molecule type" value="Genomic_DNA"/>
</dbReference>
<feature type="compositionally biased region" description="Polar residues" evidence="1">
    <location>
        <begin position="268"/>
        <end position="279"/>
    </location>
</feature>
<evidence type="ECO:0000313" key="2">
    <source>
        <dbReference type="EMBL" id="CAI9923313.1"/>
    </source>
</evidence>
<sequence length="842" mass="94307">MDLCLNNVENQIDNQIQNGSKKTNIKNEQIIMKGIQSKNENQMENEQMKQLENGTKNKIKQNNIWSGNKLFGSLNENKNEKHSKLLLQNKNVQQKCKINEKHTVNGKKNELEAPTHQTHNTQFDTKIVLQQNEIEIPKIPKIKEAEVITHSKIPLKVSGTANKEKQFDQQQINLKPPVRGASPTINTKNLEPACKKQAVREPPKLVLSKALKQNETIQLNSECTTNLSLGTEILDPTVLCDLTLGLEEADQKIKLIQKQLVGAEQGDKSSQYRTDWSGSNEDDSVTQEVNSNVSKQQENIATELQNEIQQMQKSKVVESNTQYIQNKNHKTRCPPHLQLANKPQKLENPRAIPDANQVQTVNNEESDEYYEESSFAESCKEIPAVKATAPLNKAKTSTLPPNLVLQQNKQEDQIKVDQTIAGVEQTTNTSFEEEAAHQFNGSQNTLVTNQNQEALSLKPLLSKIGKLFQREPVEVPTQSTRTTNISEPACKKQAVREPPKLVLSKALKQNETIQLNSECTTNLSLGTEILDPTVLCDLTLGLEEADQKIKLIQKQLVGAEQGDKSSQYRTDWSGSNEDDSVTQEVNSNVSKQQENIATELQNEIQQMQKSKVVESNTQYIQNKNHKTRCPPHLQLANKPQKLENPRAIPDANQVQTVNNEESDEYYEESSFAESCKEIPAVKATAPLNKAKTSTLPPNLVLQQNKQEDQIKVDQTIAGVEQTTNTSFEEEAAHQFNGSQNTLVTNQNQEALSLKPLLSKIGKLFQREPVEVPTQSTRTTNISEPACKKQAVREPPKLVLSKALKQNETIQLNSECTTNLSLGTEILDPTVLCDLTLSLNSYE</sequence>
<organism evidence="2">
    <name type="scientific">Hexamita inflata</name>
    <dbReference type="NCBI Taxonomy" id="28002"/>
    <lineage>
        <taxon>Eukaryota</taxon>
        <taxon>Metamonada</taxon>
        <taxon>Diplomonadida</taxon>
        <taxon>Hexamitidae</taxon>
        <taxon>Hexamitinae</taxon>
        <taxon>Hexamita</taxon>
    </lineage>
</organism>
<evidence type="ECO:0000313" key="3">
    <source>
        <dbReference type="EMBL" id="CAL5980543.1"/>
    </source>
</evidence>
<reference evidence="2" key="1">
    <citation type="submission" date="2023-06" db="EMBL/GenBank/DDBJ databases">
        <authorList>
            <person name="Kurt Z."/>
        </authorList>
    </citation>
    <scope>NUCLEOTIDE SEQUENCE</scope>
</reference>
<keyword evidence="4" id="KW-1185">Reference proteome</keyword>
<dbReference type="Proteomes" id="UP001642409">
    <property type="component" value="Unassembled WGS sequence"/>
</dbReference>
<reference evidence="3 4" key="2">
    <citation type="submission" date="2024-07" db="EMBL/GenBank/DDBJ databases">
        <authorList>
            <person name="Akdeniz Z."/>
        </authorList>
    </citation>
    <scope>NUCLEOTIDE SEQUENCE [LARGE SCALE GENOMIC DNA]</scope>
</reference>
<feature type="region of interest" description="Disordered" evidence="1">
    <location>
        <begin position="264"/>
        <end position="285"/>
    </location>
</feature>
<feature type="region of interest" description="Disordered" evidence="1">
    <location>
        <begin position="560"/>
        <end position="583"/>
    </location>
</feature>
<evidence type="ECO:0000313" key="4">
    <source>
        <dbReference type="Proteomes" id="UP001642409"/>
    </source>
</evidence>
<protein>
    <submittedName>
        <fullName evidence="3">Hypothetical_protein</fullName>
    </submittedName>
</protein>
<comment type="caution">
    <text evidence="2">The sequence shown here is derived from an EMBL/GenBank/DDBJ whole genome shotgun (WGS) entry which is preliminary data.</text>
</comment>
<accession>A0AA86NQ98</accession>